<proteinExistence type="predicted"/>
<dbReference type="EMBL" id="LAZR01023298">
    <property type="protein sequence ID" value="KKL78989.1"/>
    <property type="molecule type" value="Genomic_DNA"/>
</dbReference>
<organism evidence="1">
    <name type="scientific">marine sediment metagenome</name>
    <dbReference type="NCBI Taxonomy" id="412755"/>
    <lineage>
        <taxon>unclassified sequences</taxon>
        <taxon>metagenomes</taxon>
        <taxon>ecological metagenomes</taxon>
    </lineage>
</organism>
<comment type="caution">
    <text evidence="1">The sequence shown here is derived from an EMBL/GenBank/DDBJ whole genome shotgun (WGS) entry which is preliminary data.</text>
</comment>
<protein>
    <submittedName>
        <fullName evidence="1">Uncharacterized protein</fullName>
    </submittedName>
</protein>
<accession>A0A0F9EY88</accession>
<feature type="non-terminal residue" evidence="1">
    <location>
        <position position="22"/>
    </location>
</feature>
<dbReference type="AlphaFoldDB" id="A0A0F9EY88"/>
<name>A0A0F9EY88_9ZZZZ</name>
<sequence length="22" mass="2648">MVDILIDEYIEKSAYDYVINKI</sequence>
<evidence type="ECO:0000313" key="1">
    <source>
        <dbReference type="EMBL" id="KKL78989.1"/>
    </source>
</evidence>
<gene>
    <name evidence="1" type="ORF">LCGC14_2019350</name>
</gene>
<reference evidence="1" key="1">
    <citation type="journal article" date="2015" name="Nature">
        <title>Complex archaea that bridge the gap between prokaryotes and eukaryotes.</title>
        <authorList>
            <person name="Spang A."/>
            <person name="Saw J.H."/>
            <person name="Jorgensen S.L."/>
            <person name="Zaremba-Niedzwiedzka K."/>
            <person name="Martijn J."/>
            <person name="Lind A.E."/>
            <person name="van Eijk R."/>
            <person name="Schleper C."/>
            <person name="Guy L."/>
            <person name="Ettema T.J."/>
        </authorList>
    </citation>
    <scope>NUCLEOTIDE SEQUENCE</scope>
</reference>